<dbReference type="Proteomes" id="UP001519363">
    <property type="component" value="Unassembled WGS sequence"/>
</dbReference>
<dbReference type="PANTHER" id="PTHR11138">
    <property type="entry name" value="METHIONYL-TRNA FORMYLTRANSFERASE"/>
    <property type="match status" value="1"/>
</dbReference>
<name>A0ABS5A6S8_9PSEU</name>
<sequence length="281" mass="30829">MPRMKVVIAGRGWLAVRGAQHFALLTKLTRPDAEIICVPTPPPDDRLPALRQVAESNGWPCYREFREIDLGPADLVLSLQHPDIIRLPDLGGARAVNLHFSPLPRHRGSLSCYWPIVGRDRTTGVTLHELAARVDAGPVIATRYFALPEHTNAGQLSALFHEHGFELLAAEAESLLAGTYLARPQPADGVRAHRRSDVDFGRAELTDFDRPVLQVRAECLALVFPGFQLPTFQGRRVRDAHVLRVAAGPLAGLPGEVVAETKETAVLRCADGYLVLEFDTP</sequence>
<comment type="caution">
    <text evidence="2">The sequence shown here is derived from an EMBL/GenBank/DDBJ whole genome shotgun (WGS) entry which is preliminary data.</text>
</comment>
<dbReference type="GO" id="GO:0004479">
    <property type="term" value="F:methionyl-tRNA formyltransferase activity"/>
    <property type="evidence" value="ECO:0007669"/>
    <property type="project" value="UniProtKB-EC"/>
</dbReference>
<proteinExistence type="predicted"/>
<keyword evidence="3" id="KW-1185">Reference proteome</keyword>
<dbReference type="CDD" id="cd08369">
    <property type="entry name" value="FMT_core"/>
    <property type="match status" value="1"/>
</dbReference>
<dbReference type="Pfam" id="PF00551">
    <property type="entry name" value="Formyl_trans_N"/>
    <property type="match status" value="1"/>
</dbReference>
<feature type="domain" description="Formyl transferase N-terminal" evidence="1">
    <location>
        <begin position="93"/>
        <end position="168"/>
    </location>
</feature>
<dbReference type="PANTHER" id="PTHR11138:SF5">
    <property type="entry name" value="METHIONYL-TRNA FORMYLTRANSFERASE, MITOCHONDRIAL"/>
    <property type="match status" value="1"/>
</dbReference>
<protein>
    <submittedName>
        <fullName evidence="2">Methionyl-tRNA formyltransferase</fullName>
        <ecNumber evidence="2">2.1.2.9</ecNumber>
    </submittedName>
</protein>
<evidence type="ECO:0000259" key="1">
    <source>
        <dbReference type="Pfam" id="PF00551"/>
    </source>
</evidence>
<evidence type="ECO:0000313" key="3">
    <source>
        <dbReference type="Proteomes" id="UP001519363"/>
    </source>
</evidence>
<organism evidence="2 3">
    <name type="scientific">Crossiella equi</name>
    <dbReference type="NCBI Taxonomy" id="130796"/>
    <lineage>
        <taxon>Bacteria</taxon>
        <taxon>Bacillati</taxon>
        <taxon>Actinomycetota</taxon>
        <taxon>Actinomycetes</taxon>
        <taxon>Pseudonocardiales</taxon>
        <taxon>Pseudonocardiaceae</taxon>
        <taxon>Crossiella</taxon>
    </lineage>
</organism>
<dbReference type="InterPro" id="IPR036477">
    <property type="entry name" value="Formyl_transf_N_sf"/>
</dbReference>
<dbReference type="EMBL" id="JAGIOO010000001">
    <property type="protein sequence ID" value="MBP2471932.1"/>
    <property type="molecule type" value="Genomic_DNA"/>
</dbReference>
<evidence type="ECO:0000313" key="2">
    <source>
        <dbReference type="EMBL" id="MBP2471932.1"/>
    </source>
</evidence>
<dbReference type="InterPro" id="IPR002376">
    <property type="entry name" value="Formyl_transf_N"/>
</dbReference>
<dbReference type="SUPFAM" id="SSF53328">
    <property type="entry name" value="Formyltransferase"/>
    <property type="match status" value="1"/>
</dbReference>
<dbReference type="EC" id="2.1.2.9" evidence="2"/>
<gene>
    <name evidence="2" type="ORF">JOF53_000804</name>
</gene>
<dbReference type="Gene3D" id="3.40.50.12230">
    <property type="match status" value="1"/>
</dbReference>
<reference evidence="2 3" key="1">
    <citation type="submission" date="2021-03" db="EMBL/GenBank/DDBJ databases">
        <title>Sequencing the genomes of 1000 actinobacteria strains.</title>
        <authorList>
            <person name="Klenk H.-P."/>
        </authorList>
    </citation>
    <scope>NUCLEOTIDE SEQUENCE [LARGE SCALE GENOMIC DNA]</scope>
    <source>
        <strain evidence="2 3">DSM 44580</strain>
    </source>
</reference>
<keyword evidence="2" id="KW-0808">Transferase</keyword>
<accession>A0ABS5A6S8</accession>